<evidence type="ECO:0000313" key="7">
    <source>
        <dbReference type="Proteomes" id="UP000054359"/>
    </source>
</evidence>
<name>A0A087TJG6_STEMI</name>
<evidence type="ECO:0000256" key="3">
    <source>
        <dbReference type="ARBA" id="ARBA00047676"/>
    </source>
</evidence>
<dbReference type="PANTHER" id="PTHR10472">
    <property type="entry name" value="D-TYROSYL-TRNA TYR DEACYLASE"/>
    <property type="match status" value="1"/>
</dbReference>
<dbReference type="PANTHER" id="PTHR10472:SF5">
    <property type="entry name" value="D-AMINOACYL-TRNA DEACYLASE 1"/>
    <property type="match status" value="1"/>
</dbReference>
<dbReference type="Proteomes" id="UP000054359">
    <property type="component" value="Unassembled WGS sequence"/>
</dbReference>
<protein>
    <recommendedName>
        <fullName evidence="2 5">D-aminoacyl-tRNA deacylase</fullName>
        <ecNumber evidence="2 5">3.1.1.96</ecNumber>
    </recommendedName>
</protein>
<dbReference type="Pfam" id="PF02580">
    <property type="entry name" value="Tyr_Deacylase"/>
    <property type="match status" value="1"/>
</dbReference>
<accession>A0A087TJG6</accession>
<keyword evidence="5" id="KW-0820">tRNA-binding</keyword>
<dbReference type="Gene3D" id="3.50.80.10">
    <property type="entry name" value="D-tyrosyl-tRNA(Tyr) deacylase"/>
    <property type="match status" value="1"/>
</dbReference>
<sequence length="163" mass="18596">MRAVVQRCKSASVIVDDEVVSSIGNGICVFIGISRDDTGKDIEYMIQKLLSLKIYPDEKGEKWSCSVKDKQYEVLLISQFSLYCIFKGTKPNFHLCMEQNIAEKYYSDFVKAMKQAYSEEHVKDGKFGIKRQINVQHDGPVVINLECPREPVHEQAQSEKPEA</sequence>
<comment type="subcellular location">
    <subcellularLocation>
        <location evidence="5">Cytoplasm</location>
    </subcellularLocation>
</comment>
<gene>
    <name evidence="6" type="ORF">X975_10912</name>
</gene>
<dbReference type="GO" id="GO:0000049">
    <property type="term" value="F:tRNA binding"/>
    <property type="evidence" value="ECO:0007669"/>
    <property type="project" value="UniProtKB-KW"/>
</dbReference>
<dbReference type="AlphaFoldDB" id="A0A087TJG6"/>
<proteinExistence type="inferred from homology"/>
<keyword evidence="5" id="KW-0694">RNA-binding</keyword>
<keyword evidence="7" id="KW-1185">Reference proteome</keyword>
<dbReference type="OrthoDB" id="275783at2759"/>
<dbReference type="GO" id="GO:0005737">
    <property type="term" value="C:cytoplasm"/>
    <property type="evidence" value="ECO:0007669"/>
    <property type="project" value="UniProtKB-SubCell"/>
</dbReference>
<evidence type="ECO:0000256" key="1">
    <source>
        <dbReference type="ARBA" id="ARBA00009673"/>
    </source>
</evidence>
<organism evidence="6 7">
    <name type="scientific">Stegodyphus mimosarum</name>
    <name type="common">African social velvet spider</name>
    <dbReference type="NCBI Taxonomy" id="407821"/>
    <lineage>
        <taxon>Eukaryota</taxon>
        <taxon>Metazoa</taxon>
        <taxon>Ecdysozoa</taxon>
        <taxon>Arthropoda</taxon>
        <taxon>Chelicerata</taxon>
        <taxon>Arachnida</taxon>
        <taxon>Araneae</taxon>
        <taxon>Araneomorphae</taxon>
        <taxon>Entelegynae</taxon>
        <taxon>Eresoidea</taxon>
        <taxon>Eresidae</taxon>
        <taxon>Stegodyphus</taxon>
    </lineage>
</organism>
<keyword evidence="5" id="KW-0963">Cytoplasm</keyword>
<dbReference type="InterPro" id="IPR003732">
    <property type="entry name" value="Daa-tRNA_deacyls_DTD"/>
</dbReference>
<evidence type="ECO:0000256" key="5">
    <source>
        <dbReference type="RuleBase" id="RU003470"/>
    </source>
</evidence>
<dbReference type="OMA" id="VFGADMK"/>
<evidence type="ECO:0000256" key="4">
    <source>
        <dbReference type="ARBA" id="ARBA00048018"/>
    </source>
</evidence>
<dbReference type="GO" id="GO:0051500">
    <property type="term" value="F:D-tyrosyl-tRNA(Tyr) deacylase activity"/>
    <property type="evidence" value="ECO:0007669"/>
    <property type="project" value="TreeGrafter"/>
</dbReference>
<comment type="similarity">
    <text evidence="1 5">Belongs to the DTD family.</text>
</comment>
<dbReference type="InterPro" id="IPR023509">
    <property type="entry name" value="DTD-like_sf"/>
</dbReference>
<dbReference type="STRING" id="407821.A0A087TJG6"/>
<feature type="non-terminal residue" evidence="6">
    <location>
        <position position="163"/>
    </location>
</feature>
<reference evidence="6 7" key="1">
    <citation type="submission" date="2013-11" db="EMBL/GenBank/DDBJ databases">
        <title>Genome sequencing of Stegodyphus mimosarum.</title>
        <authorList>
            <person name="Bechsgaard J."/>
        </authorList>
    </citation>
    <scope>NUCLEOTIDE SEQUENCE [LARGE SCALE GENOMIC DNA]</scope>
</reference>
<comment type="catalytic activity">
    <reaction evidence="3">
        <text>glycyl-tRNA(Ala) + H2O = tRNA(Ala) + glycine + H(+)</text>
        <dbReference type="Rhea" id="RHEA:53744"/>
        <dbReference type="Rhea" id="RHEA-COMP:9657"/>
        <dbReference type="Rhea" id="RHEA-COMP:13640"/>
        <dbReference type="ChEBI" id="CHEBI:15377"/>
        <dbReference type="ChEBI" id="CHEBI:15378"/>
        <dbReference type="ChEBI" id="CHEBI:57305"/>
        <dbReference type="ChEBI" id="CHEBI:78442"/>
        <dbReference type="ChEBI" id="CHEBI:78522"/>
        <dbReference type="EC" id="3.1.1.96"/>
    </reaction>
</comment>
<dbReference type="SUPFAM" id="SSF69500">
    <property type="entry name" value="DTD-like"/>
    <property type="match status" value="1"/>
</dbReference>
<evidence type="ECO:0000256" key="2">
    <source>
        <dbReference type="ARBA" id="ARBA00013056"/>
    </source>
</evidence>
<evidence type="ECO:0000313" key="6">
    <source>
        <dbReference type="EMBL" id="KFM65255.1"/>
    </source>
</evidence>
<keyword evidence="5" id="KW-0378">Hydrolase</keyword>
<dbReference type="GO" id="GO:0106026">
    <property type="term" value="F:Gly-tRNA(Ala) deacylase activity"/>
    <property type="evidence" value="ECO:0007669"/>
    <property type="project" value="RHEA"/>
</dbReference>
<comment type="catalytic activity">
    <reaction evidence="4">
        <text>a D-aminoacyl-tRNA + H2O = a tRNA + a D-alpha-amino acid + H(+)</text>
        <dbReference type="Rhea" id="RHEA:13953"/>
        <dbReference type="Rhea" id="RHEA-COMP:10123"/>
        <dbReference type="Rhea" id="RHEA-COMP:10124"/>
        <dbReference type="ChEBI" id="CHEBI:15377"/>
        <dbReference type="ChEBI" id="CHEBI:15378"/>
        <dbReference type="ChEBI" id="CHEBI:59871"/>
        <dbReference type="ChEBI" id="CHEBI:78442"/>
        <dbReference type="ChEBI" id="CHEBI:79333"/>
        <dbReference type="EC" id="3.1.1.96"/>
    </reaction>
</comment>
<dbReference type="EC" id="3.1.1.96" evidence="2 5"/>
<dbReference type="NCBIfam" id="TIGR00256">
    <property type="entry name" value="D-aminoacyl-tRNA deacylase"/>
    <property type="match status" value="1"/>
</dbReference>
<dbReference type="FunFam" id="3.50.80.10:FF:000001">
    <property type="entry name" value="D-aminoacyl-tRNA deacylase"/>
    <property type="match status" value="1"/>
</dbReference>
<dbReference type="EMBL" id="KK115496">
    <property type="protein sequence ID" value="KFM65255.1"/>
    <property type="molecule type" value="Genomic_DNA"/>
</dbReference>